<dbReference type="Proteomes" id="UP000636800">
    <property type="component" value="Chromosome 11"/>
</dbReference>
<reference evidence="1 2" key="1">
    <citation type="journal article" date="2020" name="Nat. Food">
        <title>A phased Vanilla planifolia genome enables genetic improvement of flavour and production.</title>
        <authorList>
            <person name="Hasing T."/>
            <person name="Tang H."/>
            <person name="Brym M."/>
            <person name="Khazi F."/>
            <person name="Huang T."/>
            <person name="Chambers A.H."/>
        </authorList>
    </citation>
    <scope>NUCLEOTIDE SEQUENCE [LARGE SCALE GENOMIC DNA]</scope>
    <source>
        <tissue evidence="1">Leaf</tissue>
    </source>
</reference>
<evidence type="ECO:0000313" key="1">
    <source>
        <dbReference type="EMBL" id="KAG0461062.1"/>
    </source>
</evidence>
<sequence length="73" mass="8008">MYPERKLLSLKGIKKVEMFELKVASTTLSILGNGRTPWVVEEVIDVFLVAMFGGKVYQEGSDGFGEGVNGGRQ</sequence>
<keyword evidence="2" id="KW-1185">Reference proteome</keyword>
<organism evidence="1 2">
    <name type="scientific">Vanilla planifolia</name>
    <name type="common">Vanilla</name>
    <dbReference type="NCBI Taxonomy" id="51239"/>
    <lineage>
        <taxon>Eukaryota</taxon>
        <taxon>Viridiplantae</taxon>
        <taxon>Streptophyta</taxon>
        <taxon>Embryophyta</taxon>
        <taxon>Tracheophyta</taxon>
        <taxon>Spermatophyta</taxon>
        <taxon>Magnoliopsida</taxon>
        <taxon>Liliopsida</taxon>
        <taxon>Asparagales</taxon>
        <taxon>Orchidaceae</taxon>
        <taxon>Vanilloideae</taxon>
        <taxon>Vanilleae</taxon>
        <taxon>Vanilla</taxon>
    </lineage>
</organism>
<dbReference type="OrthoDB" id="206201at2759"/>
<evidence type="ECO:0000313" key="2">
    <source>
        <dbReference type="Proteomes" id="UP000636800"/>
    </source>
</evidence>
<dbReference type="AlphaFoldDB" id="A0A835UGQ9"/>
<comment type="caution">
    <text evidence="1">The sequence shown here is derived from an EMBL/GenBank/DDBJ whole genome shotgun (WGS) entry which is preliminary data.</text>
</comment>
<accession>A0A835UGQ9</accession>
<dbReference type="EMBL" id="JADCNL010000011">
    <property type="protein sequence ID" value="KAG0461062.1"/>
    <property type="molecule type" value="Genomic_DNA"/>
</dbReference>
<gene>
    <name evidence="1" type="ORF">HPP92_021359</name>
</gene>
<name>A0A835UGQ9_VANPL</name>
<protein>
    <submittedName>
        <fullName evidence="1">Uncharacterized protein</fullName>
    </submittedName>
</protein>
<proteinExistence type="predicted"/>